<proteinExistence type="predicted"/>
<dbReference type="EMBL" id="AUZY01007962">
    <property type="protein sequence ID" value="EQD47777.1"/>
    <property type="molecule type" value="Genomic_DNA"/>
</dbReference>
<sequence>MSCVSVVPHGSALSRVGVVGGGQLARLLGEAERPGITLTVLAGADEPAAATCDEVLVGDARDVAALRALAERVDVITFDHELIDLDLLGRLEA</sequence>
<feature type="domain" description="PurT/PurK-like preATP-grasp" evidence="1">
    <location>
        <begin position="14"/>
        <end position="91"/>
    </location>
</feature>
<dbReference type="PANTHER" id="PTHR11609:SF5">
    <property type="entry name" value="PHOSPHORIBOSYLAMINOIMIDAZOLE CARBOXYLASE"/>
    <property type="match status" value="1"/>
</dbReference>
<dbReference type="GO" id="GO:0005829">
    <property type="term" value="C:cytosol"/>
    <property type="evidence" value="ECO:0007669"/>
    <property type="project" value="TreeGrafter"/>
</dbReference>
<reference evidence="2" key="1">
    <citation type="submission" date="2013-08" db="EMBL/GenBank/DDBJ databases">
        <authorList>
            <person name="Mendez C."/>
            <person name="Richter M."/>
            <person name="Ferrer M."/>
            <person name="Sanchez J."/>
        </authorList>
    </citation>
    <scope>NUCLEOTIDE SEQUENCE</scope>
</reference>
<dbReference type="PANTHER" id="PTHR11609">
    <property type="entry name" value="PURINE BIOSYNTHESIS PROTEIN 6/7, PUR6/7"/>
    <property type="match status" value="1"/>
</dbReference>
<dbReference type="Gene3D" id="3.40.50.20">
    <property type="match status" value="1"/>
</dbReference>
<accession>T0ZT92</accession>
<dbReference type="SUPFAM" id="SSF52440">
    <property type="entry name" value="PreATP-grasp domain"/>
    <property type="match status" value="1"/>
</dbReference>
<dbReference type="InterPro" id="IPR054350">
    <property type="entry name" value="PurT/PurK_preATP-grasp"/>
</dbReference>
<organism evidence="2">
    <name type="scientific">mine drainage metagenome</name>
    <dbReference type="NCBI Taxonomy" id="410659"/>
    <lineage>
        <taxon>unclassified sequences</taxon>
        <taxon>metagenomes</taxon>
        <taxon>ecological metagenomes</taxon>
    </lineage>
</organism>
<comment type="caution">
    <text evidence="2">The sequence shown here is derived from an EMBL/GenBank/DDBJ whole genome shotgun (WGS) entry which is preliminary data.</text>
</comment>
<dbReference type="InterPro" id="IPR016185">
    <property type="entry name" value="PreATP-grasp_dom_sf"/>
</dbReference>
<evidence type="ECO:0000259" key="1">
    <source>
        <dbReference type="Pfam" id="PF22660"/>
    </source>
</evidence>
<gene>
    <name evidence="2" type="ORF">B1B_12172</name>
</gene>
<protein>
    <submittedName>
        <fullName evidence="2">Phosphoribosylaminoimidazole carboxylase, ATPase subunit</fullName>
    </submittedName>
</protein>
<dbReference type="Pfam" id="PF22660">
    <property type="entry name" value="RS_preATP-grasp-like"/>
    <property type="match status" value="1"/>
</dbReference>
<name>T0ZT92_9ZZZZ</name>
<dbReference type="AlphaFoldDB" id="T0ZT92"/>
<reference evidence="2" key="2">
    <citation type="journal article" date="2014" name="ISME J.">
        <title>Microbial stratification in low pH oxic and suboxic macroscopic growths along an acid mine drainage.</title>
        <authorList>
            <person name="Mendez-Garcia C."/>
            <person name="Mesa V."/>
            <person name="Sprenger R.R."/>
            <person name="Richter M."/>
            <person name="Diez M.S."/>
            <person name="Solano J."/>
            <person name="Bargiela R."/>
            <person name="Golyshina O.V."/>
            <person name="Manteca A."/>
            <person name="Ramos J.L."/>
            <person name="Gallego J.R."/>
            <person name="Llorente I."/>
            <person name="Martins Dos Santos V.A."/>
            <person name="Jensen O.N."/>
            <person name="Pelaez A.I."/>
            <person name="Sanchez J."/>
            <person name="Ferrer M."/>
        </authorList>
    </citation>
    <scope>NUCLEOTIDE SEQUENCE</scope>
</reference>
<evidence type="ECO:0000313" key="2">
    <source>
        <dbReference type="EMBL" id="EQD47777.1"/>
    </source>
</evidence>